<dbReference type="InterPro" id="IPR011004">
    <property type="entry name" value="Trimer_LpxA-like_sf"/>
</dbReference>
<dbReference type="PANTHER" id="PTHR13061">
    <property type="entry name" value="DYNACTIN SUBUNIT P25"/>
    <property type="match status" value="1"/>
</dbReference>
<reference evidence="1 2" key="1">
    <citation type="submission" date="2018-10" db="EMBL/GenBank/DDBJ databases">
        <title>Phylogenomics of Brevibacillus.</title>
        <authorList>
            <person name="Dunlap C."/>
        </authorList>
    </citation>
    <scope>NUCLEOTIDE SEQUENCE [LARGE SCALE GENOMIC DNA]</scope>
    <source>
        <strain evidence="1 2">JCM 15716</strain>
    </source>
</reference>
<dbReference type="InterPro" id="IPR050484">
    <property type="entry name" value="Transf_Hexapept/Carb_Anhydrase"/>
</dbReference>
<evidence type="ECO:0000313" key="2">
    <source>
        <dbReference type="Proteomes" id="UP000271031"/>
    </source>
</evidence>
<sequence length="176" mass="18899">MNIYSFNGKTPEIAEGVFIAPTACIIGDVTIEEGSSIWFGAVLRGDVGPIRIGKHTSIQDNCVIHMTVAGTYIGDHNTIGHGAILHDCSIGHHNVVGMNAVILDGAVIEDECVIAAGCVVAGGSRFPSRRLIAGMPGQMKKELSGSSLWWVQESSKEYTKLVKQYDASHKFTKLEE</sequence>
<dbReference type="Gene3D" id="2.160.10.10">
    <property type="entry name" value="Hexapeptide repeat proteins"/>
    <property type="match status" value="1"/>
</dbReference>
<dbReference type="CDD" id="cd04645">
    <property type="entry name" value="LbH_gamma_CA_like"/>
    <property type="match status" value="1"/>
</dbReference>
<dbReference type="RefSeq" id="WP_122919786.1">
    <property type="nucleotide sequence ID" value="NZ_RHHQ01000017.1"/>
</dbReference>
<accession>A0A3M8D9E0</accession>
<dbReference type="EMBL" id="RHHQ01000017">
    <property type="protein sequence ID" value="RNB84503.1"/>
    <property type="molecule type" value="Genomic_DNA"/>
</dbReference>
<dbReference type="Proteomes" id="UP000271031">
    <property type="component" value="Unassembled WGS sequence"/>
</dbReference>
<gene>
    <name evidence="1" type="ORF">EDM56_20530</name>
</gene>
<dbReference type="SUPFAM" id="SSF51161">
    <property type="entry name" value="Trimeric LpxA-like enzymes"/>
    <property type="match status" value="1"/>
</dbReference>
<keyword evidence="2" id="KW-1185">Reference proteome</keyword>
<dbReference type="InterPro" id="IPR001451">
    <property type="entry name" value="Hexapep"/>
</dbReference>
<name>A0A3M8D9E0_9BACL</name>
<dbReference type="PANTHER" id="PTHR13061:SF29">
    <property type="entry name" value="GAMMA CARBONIC ANHYDRASE-LIKE 1, MITOCHONDRIAL-RELATED"/>
    <property type="match status" value="1"/>
</dbReference>
<comment type="caution">
    <text evidence="1">The sequence shown here is derived from an EMBL/GenBank/DDBJ whole genome shotgun (WGS) entry which is preliminary data.</text>
</comment>
<evidence type="ECO:0000313" key="1">
    <source>
        <dbReference type="EMBL" id="RNB84503.1"/>
    </source>
</evidence>
<dbReference type="Pfam" id="PF00132">
    <property type="entry name" value="Hexapep"/>
    <property type="match status" value="2"/>
</dbReference>
<dbReference type="AlphaFoldDB" id="A0A3M8D9E0"/>
<dbReference type="InterPro" id="IPR047324">
    <property type="entry name" value="LbH_gamma_CA-like"/>
</dbReference>
<organism evidence="1 2">
    <name type="scientific">Brevibacillus fluminis</name>
    <dbReference type="NCBI Taxonomy" id="511487"/>
    <lineage>
        <taxon>Bacteria</taxon>
        <taxon>Bacillati</taxon>
        <taxon>Bacillota</taxon>
        <taxon>Bacilli</taxon>
        <taxon>Bacillales</taxon>
        <taxon>Paenibacillaceae</taxon>
        <taxon>Brevibacillus</taxon>
    </lineage>
</organism>
<protein>
    <submittedName>
        <fullName evidence="1">Gamma carbonic anhydrase family protein</fullName>
    </submittedName>
</protein>
<dbReference type="OrthoDB" id="9803036at2"/>
<proteinExistence type="predicted"/>